<accession>A0ABQ5YP77</accession>
<protein>
    <submittedName>
        <fullName evidence="7">Long-chain-fatty-acid--CoA ligase</fullName>
    </submittedName>
</protein>
<keyword evidence="4" id="KW-0443">Lipid metabolism</keyword>
<keyword evidence="8" id="KW-1185">Reference proteome</keyword>
<reference evidence="8" key="1">
    <citation type="journal article" date="2019" name="Int. J. Syst. Evol. Microbiol.">
        <title>The Global Catalogue of Microorganisms (GCM) 10K type strain sequencing project: providing services to taxonomists for standard genome sequencing and annotation.</title>
        <authorList>
            <consortium name="The Broad Institute Genomics Platform"/>
            <consortium name="The Broad Institute Genome Sequencing Center for Infectious Disease"/>
            <person name="Wu L."/>
            <person name="Ma J."/>
        </authorList>
    </citation>
    <scope>NUCLEOTIDE SEQUENCE [LARGE SCALE GENOMIC DNA]</scope>
    <source>
        <strain evidence="8">NBRC 105857</strain>
    </source>
</reference>
<evidence type="ECO:0000256" key="2">
    <source>
        <dbReference type="ARBA" id="ARBA00022598"/>
    </source>
</evidence>
<dbReference type="EMBL" id="BSOJ01000009">
    <property type="protein sequence ID" value="GLR25919.1"/>
    <property type="molecule type" value="Genomic_DNA"/>
</dbReference>
<dbReference type="NCBIfam" id="NF005426">
    <property type="entry name" value="PRK07008.1"/>
    <property type="match status" value="1"/>
</dbReference>
<name>A0ABQ5YP77_9BURK</name>
<keyword evidence="2 7" id="KW-0436">Ligase</keyword>
<keyword evidence="3" id="KW-0276">Fatty acid metabolism</keyword>
<evidence type="ECO:0000259" key="5">
    <source>
        <dbReference type="Pfam" id="PF00501"/>
    </source>
</evidence>
<feature type="domain" description="AMP-dependent synthetase/ligase" evidence="5">
    <location>
        <begin position="18"/>
        <end position="400"/>
    </location>
</feature>
<evidence type="ECO:0000259" key="6">
    <source>
        <dbReference type="Pfam" id="PF13193"/>
    </source>
</evidence>
<dbReference type="CDD" id="cd12119">
    <property type="entry name" value="ttLC_FACS_AlkK_like"/>
    <property type="match status" value="1"/>
</dbReference>
<evidence type="ECO:0000256" key="1">
    <source>
        <dbReference type="ARBA" id="ARBA00006432"/>
    </source>
</evidence>
<dbReference type="PROSITE" id="PS00455">
    <property type="entry name" value="AMP_BINDING"/>
    <property type="match status" value="1"/>
</dbReference>
<dbReference type="Gene3D" id="3.30.300.30">
    <property type="match status" value="1"/>
</dbReference>
<evidence type="ECO:0000313" key="8">
    <source>
        <dbReference type="Proteomes" id="UP001156664"/>
    </source>
</evidence>
<dbReference type="InterPro" id="IPR045851">
    <property type="entry name" value="AMP-bd_C_sf"/>
</dbReference>
<dbReference type="PANTHER" id="PTHR43859:SF4">
    <property type="entry name" value="BUTANOATE--COA LIGASE AAE1-RELATED"/>
    <property type="match status" value="1"/>
</dbReference>
<dbReference type="GO" id="GO:0016874">
    <property type="term" value="F:ligase activity"/>
    <property type="evidence" value="ECO:0007669"/>
    <property type="project" value="UniProtKB-KW"/>
</dbReference>
<dbReference type="Pfam" id="PF00501">
    <property type="entry name" value="AMP-binding"/>
    <property type="match status" value="1"/>
</dbReference>
<proteinExistence type="inferred from homology"/>
<evidence type="ECO:0000256" key="4">
    <source>
        <dbReference type="ARBA" id="ARBA00023098"/>
    </source>
</evidence>
<gene>
    <name evidence="7" type="ORF">GCM10007875_10070</name>
</gene>
<dbReference type="SUPFAM" id="SSF56801">
    <property type="entry name" value="Acetyl-CoA synthetase-like"/>
    <property type="match status" value="1"/>
</dbReference>
<dbReference type="Proteomes" id="UP001156664">
    <property type="component" value="Unassembled WGS sequence"/>
</dbReference>
<organism evidence="7 8">
    <name type="scientific">Limnobacter litoralis</name>
    <dbReference type="NCBI Taxonomy" id="481366"/>
    <lineage>
        <taxon>Bacteria</taxon>
        <taxon>Pseudomonadati</taxon>
        <taxon>Pseudomonadota</taxon>
        <taxon>Betaproteobacteria</taxon>
        <taxon>Burkholderiales</taxon>
        <taxon>Burkholderiaceae</taxon>
        <taxon>Limnobacter</taxon>
    </lineage>
</organism>
<comment type="caution">
    <text evidence="7">The sequence shown here is derived from an EMBL/GenBank/DDBJ whole genome shotgun (WGS) entry which is preliminary data.</text>
</comment>
<dbReference type="PANTHER" id="PTHR43859">
    <property type="entry name" value="ACYL-ACTIVATING ENZYME"/>
    <property type="match status" value="1"/>
</dbReference>
<dbReference type="InterPro" id="IPR042099">
    <property type="entry name" value="ANL_N_sf"/>
</dbReference>
<evidence type="ECO:0000313" key="7">
    <source>
        <dbReference type="EMBL" id="GLR25919.1"/>
    </source>
</evidence>
<dbReference type="InterPro" id="IPR020845">
    <property type="entry name" value="AMP-binding_CS"/>
</dbReference>
<evidence type="ECO:0000256" key="3">
    <source>
        <dbReference type="ARBA" id="ARBA00022832"/>
    </source>
</evidence>
<dbReference type="InterPro" id="IPR000873">
    <property type="entry name" value="AMP-dep_synth/lig_dom"/>
</dbReference>
<dbReference type="Pfam" id="PF13193">
    <property type="entry name" value="AMP-binding_C"/>
    <property type="match status" value="1"/>
</dbReference>
<dbReference type="RefSeq" id="WP_284280357.1">
    <property type="nucleotide sequence ID" value="NZ_BSOJ01000009.1"/>
</dbReference>
<feature type="domain" description="AMP-binding enzyme C-terminal" evidence="6">
    <location>
        <begin position="454"/>
        <end position="528"/>
    </location>
</feature>
<dbReference type="NCBIfam" id="NF004837">
    <property type="entry name" value="PRK06187.1"/>
    <property type="match status" value="1"/>
</dbReference>
<dbReference type="Gene3D" id="3.40.50.12780">
    <property type="entry name" value="N-terminal domain of ligase-like"/>
    <property type="match status" value="1"/>
</dbReference>
<sequence>MQGLMMHMPLLISSILDHAERHHPHVEVVSRRTEGDIHRSNYATIAKRARQLANKLTSEGVKKGENIATLAWNGYRHVEIYYAVSGMGAVVHTLNPRLFPEQLVYIINHAKDTTVFFDSTFAPLVKAVAPACPTVKRWVLMCDSDRMPADPPVAGLLNYEDFLKGQSDEFVWPQLDEQDASSLCYTSGTTGNPKGALYSHRSTVLHAMGACMPDALGISSRDAVMPVVPMFHVNAWGLPYIAAMVGAKMVMPGAGMDGESLYRLMEDEKVNFSAGVPTVWLGLLNYVQQNKLKFSTFRHTVIGGSACPPAMIKALNDLDVQVVHAWGMTELSPLGTVCRLNADHLELPLEKQREVLLRQGKVIYGVDMRIVNDDGEDLPWDGNAFGDLLVRGHWVINAYYGGEGEKAFSTDKEGKRWFSTGDVSKIHPDGYMQITDRSKDVIKSGGEWISSIDLENVAMAHPAVHEAAVIAVRHPKWDERPLLIVVKKPGAELTAKEMLHFYEGKVAKMSIPDAVEFVDEIPHTATGKIQKLKLRELFKDYQLT</sequence>
<dbReference type="InterPro" id="IPR025110">
    <property type="entry name" value="AMP-bd_C"/>
</dbReference>
<comment type="similarity">
    <text evidence="1">Belongs to the ATP-dependent AMP-binding enzyme family.</text>
</comment>